<keyword evidence="7" id="KW-0446">Lipid-binding</keyword>
<dbReference type="GO" id="GO:0008289">
    <property type="term" value="F:lipid binding"/>
    <property type="evidence" value="ECO:0007669"/>
    <property type="project" value="UniProtKB-KW"/>
</dbReference>
<dbReference type="WBParaSite" id="TCONS_00009533.p1">
    <property type="protein sequence ID" value="TCONS_00009533.p1"/>
    <property type="gene ID" value="XLOC_007332"/>
</dbReference>
<evidence type="ECO:0000256" key="1">
    <source>
        <dbReference type="ARBA" id="ARBA00004613"/>
    </source>
</evidence>
<dbReference type="PANTHER" id="PTHR31418:SF7">
    <property type="entry name" value="FATTY-ACID AND RETINOL-BINDING PROTEIN 1"/>
    <property type="match status" value="1"/>
</dbReference>
<organism evidence="10">
    <name type="scientific">Strongyloides stercoralis</name>
    <name type="common">Threadworm</name>
    <dbReference type="NCBI Taxonomy" id="6248"/>
    <lineage>
        <taxon>Eukaryota</taxon>
        <taxon>Metazoa</taxon>
        <taxon>Ecdysozoa</taxon>
        <taxon>Nematoda</taxon>
        <taxon>Chromadorea</taxon>
        <taxon>Rhabditida</taxon>
        <taxon>Tylenchina</taxon>
        <taxon>Panagrolaimomorpha</taxon>
        <taxon>Strongyloidoidea</taxon>
        <taxon>Strongyloididae</taxon>
        <taxon>Strongyloides</taxon>
    </lineage>
</organism>
<sequence>MVSYKTFICLTVLAVSFASAYVLPNYDAIPEQFRDVIPEEVKNFYTSLSEDDKAVIVDWAKGHEGYTTEDEALQALKAKSETLYEKAMAAKDLLLSRINALKPEAKQFLTSTYETLKSLRPAAGAKPDIAVIKQTALSVYEKFNALSEEAKEDLKTQFPKTAAILQNEKIQKLAKGFIESN</sequence>
<keyword evidence="9" id="KW-1185">Reference proteome</keyword>
<evidence type="ECO:0000256" key="5">
    <source>
        <dbReference type="ARBA" id="ARBA00022729"/>
    </source>
</evidence>
<evidence type="ECO:0000256" key="6">
    <source>
        <dbReference type="ARBA" id="ARBA00023054"/>
    </source>
</evidence>
<evidence type="ECO:0000313" key="10">
    <source>
        <dbReference type="WBParaSite" id="SSTP_0000756400.1"/>
    </source>
</evidence>
<dbReference type="GO" id="GO:0005576">
    <property type="term" value="C:extracellular region"/>
    <property type="evidence" value="ECO:0007669"/>
    <property type="project" value="UniProtKB-SubCell"/>
</dbReference>
<dbReference type="WBParaSite" id="SSTP_0000756400.1">
    <property type="protein sequence ID" value="SSTP_0000756400.1"/>
    <property type="gene ID" value="SSTP_0000756400"/>
</dbReference>
<dbReference type="AlphaFoldDB" id="A0A0K0EDK2"/>
<evidence type="ECO:0000256" key="2">
    <source>
        <dbReference type="ARBA" id="ARBA00006648"/>
    </source>
</evidence>
<evidence type="ECO:0000256" key="7">
    <source>
        <dbReference type="ARBA" id="ARBA00023121"/>
    </source>
</evidence>
<evidence type="ECO:0000313" key="9">
    <source>
        <dbReference type="Proteomes" id="UP000035681"/>
    </source>
</evidence>
<dbReference type="Pfam" id="PF05823">
    <property type="entry name" value="Gp-FAR-1"/>
    <property type="match status" value="1"/>
</dbReference>
<evidence type="ECO:0000256" key="3">
    <source>
        <dbReference type="ARBA" id="ARBA00017453"/>
    </source>
</evidence>
<keyword evidence="4" id="KW-0964">Secreted</keyword>
<comment type="subcellular location">
    <subcellularLocation>
        <location evidence="1">Secreted</location>
    </subcellularLocation>
</comment>
<evidence type="ECO:0000256" key="8">
    <source>
        <dbReference type="SAM" id="SignalP"/>
    </source>
</evidence>
<dbReference type="Gene3D" id="1.20.120.1100">
    <property type="match status" value="1"/>
</dbReference>
<dbReference type="PANTHER" id="PTHR31418">
    <property type="entry name" value="FATTY-ACID AND RETINOL-BINDING PROTEIN 1"/>
    <property type="match status" value="1"/>
</dbReference>
<comment type="similarity">
    <text evidence="2">Belongs to the fatty-acid and retinol-binding protein (FARBP) family.</text>
</comment>
<dbReference type="InterPro" id="IPR008632">
    <property type="entry name" value="Gp-FAR-1"/>
</dbReference>
<feature type="chain" id="PRO_5005328014" description="Fatty-acid and retinol-binding protein 1" evidence="8">
    <location>
        <begin position="21"/>
        <end position="181"/>
    </location>
</feature>
<feature type="signal peptide" evidence="8">
    <location>
        <begin position="1"/>
        <end position="20"/>
    </location>
</feature>
<name>A0A0K0EDK2_STRER</name>
<reference evidence="10" key="1">
    <citation type="submission" date="2015-08" db="UniProtKB">
        <authorList>
            <consortium name="WormBaseParasite"/>
        </authorList>
    </citation>
    <scope>IDENTIFICATION</scope>
</reference>
<dbReference type="STRING" id="6248.A0A0K0EDK2"/>
<keyword evidence="6" id="KW-0175">Coiled coil</keyword>
<protein>
    <recommendedName>
        <fullName evidence="3">Fatty-acid and retinol-binding protein 1</fullName>
    </recommendedName>
</protein>
<accession>A0A0K0EDK2</accession>
<dbReference type="Proteomes" id="UP000035681">
    <property type="component" value="Unplaced"/>
</dbReference>
<keyword evidence="5 8" id="KW-0732">Signal</keyword>
<proteinExistence type="inferred from homology"/>
<evidence type="ECO:0000256" key="4">
    <source>
        <dbReference type="ARBA" id="ARBA00022525"/>
    </source>
</evidence>